<protein>
    <submittedName>
        <fullName evidence="1">Uncharacterized protein</fullName>
    </submittedName>
</protein>
<comment type="caution">
    <text evidence="1">The sequence shown here is derived from an EMBL/GenBank/DDBJ whole genome shotgun (WGS) entry which is preliminary data.</text>
</comment>
<name>A0AAV4US80_CAEEX</name>
<sequence length="80" mass="9491">MSKMFRILPQHRDLLLEGPLLPLLENHLIENCTLLPFSFRVCSYYKRDNAACWGGCPRFPKKFPSQQNFYHSRPQKLQKP</sequence>
<accession>A0AAV4US80</accession>
<gene>
    <name evidence="1" type="ORF">CEXT_771791</name>
</gene>
<reference evidence="1 2" key="1">
    <citation type="submission" date="2021-06" db="EMBL/GenBank/DDBJ databases">
        <title>Caerostris extrusa draft genome.</title>
        <authorList>
            <person name="Kono N."/>
            <person name="Arakawa K."/>
        </authorList>
    </citation>
    <scope>NUCLEOTIDE SEQUENCE [LARGE SCALE GENOMIC DNA]</scope>
</reference>
<organism evidence="1 2">
    <name type="scientific">Caerostris extrusa</name>
    <name type="common">Bark spider</name>
    <name type="synonym">Caerostris bankana</name>
    <dbReference type="NCBI Taxonomy" id="172846"/>
    <lineage>
        <taxon>Eukaryota</taxon>
        <taxon>Metazoa</taxon>
        <taxon>Ecdysozoa</taxon>
        <taxon>Arthropoda</taxon>
        <taxon>Chelicerata</taxon>
        <taxon>Arachnida</taxon>
        <taxon>Araneae</taxon>
        <taxon>Araneomorphae</taxon>
        <taxon>Entelegynae</taxon>
        <taxon>Araneoidea</taxon>
        <taxon>Araneidae</taxon>
        <taxon>Caerostris</taxon>
    </lineage>
</organism>
<dbReference type="Proteomes" id="UP001054945">
    <property type="component" value="Unassembled WGS sequence"/>
</dbReference>
<proteinExistence type="predicted"/>
<dbReference type="AlphaFoldDB" id="A0AAV4US80"/>
<evidence type="ECO:0000313" key="2">
    <source>
        <dbReference type="Proteomes" id="UP001054945"/>
    </source>
</evidence>
<evidence type="ECO:0000313" key="1">
    <source>
        <dbReference type="EMBL" id="GIY60558.1"/>
    </source>
</evidence>
<keyword evidence="2" id="KW-1185">Reference proteome</keyword>
<dbReference type="EMBL" id="BPLR01013342">
    <property type="protein sequence ID" value="GIY60558.1"/>
    <property type="molecule type" value="Genomic_DNA"/>
</dbReference>